<evidence type="ECO:0000313" key="1">
    <source>
        <dbReference type="EMBL" id="WDI30207.1"/>
    </source>
</evidence>
<reference evidence="1" key="1">
    <citation type="submission" date="2023-02" db="EMBL/GenBank/DDBJ databases">
        <title>Genome sequence of Hyphococcus flavus.</title>
        <authorList>
            <person name="Rong J.-C."/>
            <person name="Zhao Q."/>
            <person name="Yi M."/>
            <person name="Wu J.-Y."/>
        </authorList>
    </citation>
    <scope>NUCLEOTIDE SEQUENCE</scope>
    <source>
        <strain evidence="1">MCCC 1K03223</strain>
    </source>
</reference>
<name>A0AAF0CG16_9PROT</name>
<dbReference type="EMBL" id="CP118166">
    <property type="protein sequence ID" value="WDI30207.1"/>
    <property type="molecule type" value="Genomic_DNA"/>
</dbReference>
<dbReference type="KEGG" id="hfl:PUV54_09565"/>
<protein>
    <submittedName>
        <fullName evidence="1">Uncharacterized protein</fullName>
    </submittedName>
</protein>
<gene>
    <name evidence="1" type="ORF">PUV54_09565</name>
</gene>
<dbReference type="PROSITE" id="PS51257">
    <property type="entry name" value="PROKAR_LIPOPROTEIN"/>
    <property type="match status" value="1"/>
</dbReference>
<dbReference type="Proteomes" id="UP001214043">
    <property type="component" value="Chromosome"/>
</dbReference>
<accession>A0AAF0CG16</accession>
<evidence type="ECO:0000313" key="2">
    <source>
        <dbReference type="Proteomes" id="UP001214043"/>
    </source>
</evidence>
<keyword evidence="2" id="KW-1185">Reference proteome</keyword>
<organism evidence="1 2">
    <name type="scientific">Hyphococcus flavus</name>
    <dbReference type="NCBI Taxonomy" id="1866326"/>
    <lineage>
        <taxon>Bacteria</taxon>
        <taxon>Pseudomonadati</taxon>
        <taxon>Pseudomonadota</taxon>
        <taxon>Alphaproteobacteria</taxon>
        <taxon>Parvularculales</taxon>
        <taxon>Parvularculaceae</taxon>
        <taxon>Hyphococcus</taxon>
    </lineage>
</organism>
<proteinExistence type="predicted"/>
<dbReference type="RefSeq" id="WP_274492002.1">
    <property type="nucleotide sequence ID" value="NZ_CP118166.1"/>
</dbReference>
<sequence length="379" mass="41773">MRRLAIIFFFLVTACSHGPYQTQAGIPVTEWAVKPAPGLDAVLLIGAMSGDKLQSSHYPDEIAKYKATLSEEAGAALDRIGVAFSAPGQGLAGPSFAFPLGAVSDLSVDGVYAVLADPKPFFQGLNRELSDERLRQLGDLRTVYDELRQAGFAADWENEVKPVAEERASLFRNYLAGYDIIPEQERYLGRSLEKRIEVLLLHYNRPYGIRVHGQRFATYHGWDEADTLRVAVHEMFHPPFDGNNATLRQAGARIAVDPLINNIIDTADPAWGYSSLGRLVDEDSTQALDMIVSLRLGLDRDPGEYWREQDNGMHLLAAAMYDAMVETGFAETGGVYEEWLIEALSSEILSPAAVERRARKVVGDAAVDKWLPDNSKSGS</sequence>
<dbReference type="AlphaFoldDB" id="A0AAF0CG16"/>